<feature type="compositionally biased region" description="Polar residues" evidence="6">
    <location>
        <begin position="305"/>
        <end position="348"/>
    </location>
</feature>
<name>A0ABM1TC65_LIMPO</name>
<dbReference type="PROSITE" id="PS51450">
    <property type="entry name" value="LRR"/>
    <property type="match status" value="5"/>
</dbReference>
<dbReference type="Pfam" id="PF14580">
    <property type="entry name" value="LRR_9"/>
    <property type="match status" value="1"/>
</dbReference>
<reference evidence="8" key="1">
    <citation type="submission" date="2025-08" db="UniProtKB">
        <authorList>
            <consortium name="RefSeq"/>
        </authorList>
    </citation>
    <scope>IDENTIFICATION</scope>
    <source>
        <tissue evidence="8">Muscle</tissue>
    </source>
</reference>
<feature type="region of interest" description="Disordered" evidence="6">
    <location>
        <begin position="892"/>
        <end position="919"/>
    </location>
</feature>
<feature type="region of interest" description="Disordered" evidence="6">
    <location>
        <begin position="495"/>
        <end position="627"/>
    </location>
</feature>
<sequence length="1158" mass="127853">MADDDKHTLDLSKKDLKKLEKRDGIGIQKLILDNNELLKLEHLDCFPDLEKLSAKNNCLSRMYGVSKLHYLVSLSLSHNNIISIEGLKELHSLTWLDLAGNKIKLIQNLQHNRNIIYLDLSDNNIESLGDLSHLEKLKTLHLRGNHIFNLQGASSYLPPSICILSLADNNLSDLNEISHLSSLTSLERLTINNNPCVVLTGQTVGFDYRPFVVNWCLGVRVLDNYVVTQRESLKAEWLFSQGKGRHFRPGEHIELIEYLAHVCPLTSVSQMSTEEEERLTRVLKMKRQHKEQLLHELSTVRGASENDTTTTQNPSQQWSLRKEFSQPQNSPSPARSKKTNLQNSYTDQTPRHNESFVDNHVQHWSNIHSQNTAGSVLHVESAVTYKEKNKNLSKTPPPISEQQLWISRNDKIIKCHTETPNSSQQCSDSVIELIEGLYYRLIYCYSQNLTINMIHYVCISINHPELAGFITFQPVLPDTTKVEKVDSAVQTSPHHRFPFPVISSDPSQAPQQLMSGQQQQKERTVKENLVRTSSDDGSIHVSRNQEQGATSEEDQIMSSEETALELPQIAVPSSSTESSSLMPAVGSAPPSSVSHNSSPQTDSGVHSVKTSSFLSSSNGHSNQTYGFENQEELPTSGLSAILLQDSGLGNSNVSSSRDSGVASANELPVSIVTNLNNFESTIITTTSCTRVLSSLTTSSLTSNSSGTIMTDTTSHSDELFQRQGPIIHDHIPYEVPINQSDDDQAAAQNLPESPTRPAGQNLPKLLTRPDHHLSNTGTVFQTPERTDIGNNLTESAKLRSRLPFYTDDMKIMIGEDVDFQHGQTLPVATSSVTDDSKTISEQLQIRLDNQEDNQFRSDDTSSTTLYTVESIGTLQDNMSDDDSLAEAFSAQSTFSDQETVDTESASSNHTLADQRSTTVHHEELNTDFIPLTISGNASESTLTVSSVTSLQTAMSDLSGEESENEDTFSMGTVVSPPISIQNVYEASGITTDFVYRLKNSHENEVGESVLPSANVIHCDFTVSKDSSATSHVVNQECTVQGYSQTEGGPSSSDRIQMSTARSSDSPQQVKYGRKLGANIPGLVQSNLSRPVSCSPPLQISSQSQLIPSADNNHIFTAEEDVEGNRSRFTAEEDVEVNTLNRVNQKKPESSDSDKNTSN</sequence>
<dbReference type="InterPro" id="IPR032675">
    <property type="entry name" value="LRR_dom_sf"/>
</dbReference>
<dbReference type="Proteomes" id="UP000694941">
    <property type="component" value="Unplaced"/>
</dbReference>
<feature type="region of interest" description="Disordered" evidence="6">
    <location>
        <begin position="1041"/>
        <end position="1068"/>
    </location>
</feature>
<feature type="compositionally biased region" description="Polar residues" evidence="6">
    <location>
        <begin position="774"/>
        <end position="792"/>
    </location>
</feature>
<evidence type="ECO:0000256" key="6">
    <source>
        <dbReference type="SAM" id="MobiDB-lite"/>
    </source>
</evidence>
<comment type="similarity">
    <text evidence="5">Belongs to the U2 small nuclear ribonucleoprotein A family.</text>
</comment>
<protein>
    <submittedName>
        <fullName evidence="8">Centrosomal protein of 97 kDa-like</fullName>
    </submittedName>
</protein>
<dbReference type="PANTHER" id="PTHR10552">
    <property type="entry name" value="U2 SMALL NUCLEAR RIBONUCLEOPROTEIN A"/>
    <property type="match status" value="1"/>
</dbReference>
<evidence type="ECO:0000256" key="5">
    <source>
        <dbReference type="ARBA" id="ARBA00024196"/>
    </source>
</evidence>
<evidence type="ECO:0000256" key="3">
    <source>
        <dbReference type="ARBA" id="ARBA00022737"/>
    </source>
</evidence>
<feature type="region of interest" description="Disordered" evidence="6">
    <location>
        <begin position="1120"/>
        <end position="1158"/>
    </location>
</feature>
<dbReference type="GeneID" id="106469285"/>
<organism evidence="7 8">
    <name type="scientific">Limulus polyphemus</name>
    <name type="common">Atlantic horseshoe crab</name>
    <dbReference type="NCBI Taxonomy" id="6850"/>
    <lineage>
        <taxon>Eukaryota</taxon>
        <taxon>Metazoa</taxon>
        <taxon>Ecdysozoa</taxon>
        <taxon>Arthropoda</taxon>
        <taxon>Chelicerata</taxon>
        <taxon>Merostomata</taxon>
        <taxon>Xiphosura</taxon>
        <taxon>Limulidae</taxon>
        <taxon>Limulus</taxon>
    </lineage>
</organism>
<feature type="region of interest" description="Disordered" evidence="6">
    <location>
        <begin position="298"/>
        <end position="353"/>
    </location>
</feature>
<dbReference type="InterPro" id="IPR001611">
    <property type="entry name" value="Leu-rich_rpt"/>
</dbReference>
<feature type="compositionally biased region" description="Polar residues" evidence="6">
    <location>
        <begin position="600"/>
        <end position="610"/>
    </location>
</feature>
<feature type="compositionally biased region" description="Low complexity" evidence="6">
    <location>
        <begin position="611"/>
        <end position="621"/>
    </location>
</feature>
<gene>
    <name evidence="8" type="primary">LOC106469285</name>
</gene>
<feature type="compositionally biased region" description="Low complexity" evidence="6">
    <location>
        <begin position="573"/>
        <end position="599"/>
    </location>
</feature>
<keyword evidence="4" id="KW-0539">Nucleus</keyword>
<feature type="compositionally biased region" description="Polar residues" evidence="6">
    <location>
        <begin position="539"/>
        <end position="561"/>
    </location>
</feature>
<feature type="compositionally biased region" description="Basic and acidic residues" evidence="6">
    <location>
        <begin position="520"/>
        <end position="538"/>
    </location>
</feature>
<dbReference type="InterPro" id="IPR044640">
    <property type="entry name" value="RU2A"/>
</dbReference>
<dbReference type="RefSeq" id="XP_022253471.1">
    <property type="nucleotide sequence ID" value="XM_022397763.1"/>
</dbReference>
<evidence type="ECO:0000256" key="2">
    <source>
        <dbReference type="ARBA" id="ARBA00022614"/>
    </source>
</evidence>
<dbReference type="SUPFAM" id="SSF52075">
    <property type="entry name" value="Outer arm dynein light chain 1"/>
    <property type="match status" value="1"/>
</dbReference>
<dbReference type="Gene3D" id="3.80.10.10">
    <property type="entry name" value="Ribonuclease Inhibitor"/>
    <property type="match status" value="2"/>
</dbReference>
<evidence type="ECO:0000256" key="1">
    <source>
        <dbReference type="ARBA" id="ARBA00004123"/>
    </source>
</evidence>
<keyword evidence="7" id="KW-1185">Reference proteome</keyword>
<evidence type="ECO:0000313" key="7">
    <source>
        <dbReference type="Proteomes" id="UP000694941"/>
    </source>
</evidence>
<feature type="compositionally biased region" description="Polar residues" evidence="6">
    <location>
        <begin position="892"/>
        <end position="917"/>
    </location>
</feature>
<feature type="compositionally biased region" description="Basic and acidic residues" evidence="6">
    <location>
        <begin position="1145"/>
        <end position="1158"/>
    </location>
</feature>
<accession>A0ABM1TC65</accession>
<keyword evidence="2" id="KW-0433">Leucine-rich repeat</keyword>
<evidence type="ECO:0000256" key="4">
    <source>
        <dbReference type="ARBA" id="ARBA00023242"/>
    </source>
</evidence>
<keyword evidence="3" id="KW-0677">Repeat</keyword>
<dbReference type="PANTHER" id="PTHR10552:SF6">
    <property type="entry name" value="U2 SMALL NUCLEAR RIBONUCLEOPROTEIN A"/>
    <property type="match status" value="1"/>
</dbReference>
<evidence type="ECO:0000313" key="8">
    <source>
        <dbReference type="RefSeq" id="XP_022253471.1"/>
    </source>
</evidence>
<feature type="compositionally biased region" description="Polar residues" evidence="6">
    <location>
        <begin position="504"/>
        <end position="519"/>
    </location>
</feature>
<proteinExistence type="inferred from homology"/>
<comment type="subcellular location">
    <subcellularLocation>
        <location evidence="1">Nucleus</location>
    </subcellularLocation>
</comment>
<feature type="region of interest" description="Disordered" evidence="6">
    <location>
        <begin position="743"/>
        <end position="792"/>
    </location>
</feature>
<dbReference type="SMART" id="SM00365">
    <property type="entry name" value="LRR_SD22"/>
    <property type="match status" value="4"/>
</dbReference>